<evidence type="ECO:0000256" key="2">
    <source>
        <dbReference type="ARBA" id="ARBA00022729"/>
    </source>
</evidence>
<dbReference type="SUPFAM" id="SSF53850">
    <property type="entry name" value="Periplasmic binding protein-like II"/>
    <property type="match status" value="1"/>
</dbReference>
<evidence type="ECO:0000256" key="5">
    <source>
        <dbReference type="ARBA" id="ARBA00023288"/>
    </source>
</evidence>
<dbReference type="PANTHER" id="PTHR30429:SF3">
    <property type="entry name" value="LIPOPROTEIN"/>
    <property type="match status" value="1"/>
</dbReference>
<keyword evidence="3" id="KW-0472">Membrane</keyword>
<dbReference type="InterPro" id="IPR004872">
    <property type="entry name" value="Lipoprotein_NlpA"/>
</dbReference>
<evidence type="ECO:0000256" key="4">
    <source>
        <dbReference type="ARBA" id="ARBA00023139"/>
    </source>
</evidence>
<evidence type="ECO:0000256" key="1">
    <source>
        <dbReference type="ARBA" id="ARBA00004635"/>
    </source>
</evidence>
<dbReference type="RefSeq" id="WP_274258724.1">
    <property type="nucleotide sequence ID" value="NZ_CP117884.1"/>
</dbReference>
<evidence type="ECO:0000256" key="7">
    <source>
        <dbReference type="SAM" id="SignalP"/>
    </source>
</evidence>
<comment type="subcellular location">
    <subcellularLocation>
        <location evidence="1">Membrane</location>
        <topology evidence="1">Lipid-anchor</topology>
    </subcellularLocation>
</comment>
<name>A0ABY7WNH7_9LACO</name>
<gene>
    <name evidence="8" type="ORF">PQ472_07405</name>
</gene>
<evidence type="ECO:0000313" key="8">
    <source>
        <dbReference type="EMBL" id="WDF81753.1"/>
    </source>
</evidence>
<organism evidence="8 9">
    <name type="scientific">Lacticaseibacillus pabuli</name>
    <dbReference type="NCBI Taxonomy" id="3025672"/>
    <lineage>
        <taxon>Bacteria</taxon>
        <taxon>Bacillati</taxon>
        <taxon>Bacillota</taxon>
        <taxon>Bacilli</taxon>
        <taxon>Lactobacillales</taxon>
        <taxon>Lactobacillaceae</taxon>
        <taxon>Lacticaseibacillus</taxon>
    </lineage>
</organism>
<keyword evidence="2 7" id="KW-0732">Signal</keyword>
<evidence type="ECO:0000313" key="9">
    <source>
        <dbReference type="Proteomes" id="UP001220377"/>
    </source>
</evidence>
<keyword evidence="9" id="KW-1185">Reference proteome</keyword>
<dbReference type="Pfam" id="PF03180">
    <property type="entry name" value="Lipoprotein_9"/>
    <property type="match status" value="1"/>
</dbReference>
<feature type="chain" id="PRO_5046015815" description="Lipoprotein" evidence="7">
    <location>
        <begin position="22"/>
        <end position="274"/>
    </location>
</feature>
<sequence length="274" mass="30181">MKKHALTLGLTAFALALTLAACGTKKTSDQAKTTTVKIGIIGSDKRIWNPIATKLKKQDINLQIVSFADYNKPNQALVDGDIDLNAFQHQYFLNNWNKSHKQNLKSIGETVLAPLKVYSDNIKNIHDLKKGDEVTVPNDPTNEGRALQLLETAGLIKLDKAALPTTHDIKTNKRGLKITAIDASQTARSLKSAAVAVVNDGVAVDAGLKPSQAIYTEKITAKSKPWINIIVAKNSQKNNKVYKKIVKAFQTKETEKNIKKVYKGNEIAAWNHKF</sequence>
<dbReference type="EMBL" id="CP117884">
    <property type="protein sequence ID" value="WDF81753.1"/>
    <property type="molecule type" value="Genomic_DNA"/>
</dbReference>
<dbReference type="Proteomes" id="UP001220377">
    <property type="component" value="Chromosome"/>
</dbReference>
<evidence type="ECO:0000256" key="3">
    <source>
        <dbReference type="ARBA" id="ARBA00023136"/>
    </source>
</evidence>
<dbReference type="PANTHER" id="PTHR30429">
    <property type="entry name" value="D-METHIONINE-BINDING LIPOPROTEIN METQ"/>
    <property type="match status" value="1"/>
</dbReference>
<keyword evidence="5 6" id="KW-0449">Lipoprotein</keyword>
<feature type="signal peptide" evidence="7">
    <location>
        <begin position="1"/>
        <end position="21"/>
    </location>
</feature>
<dbReference type="Gene3D" id="3.40.190.10">
    <property type="entry name" value="Periplasmic binding protein-like II"/>
    <property type="match status" value="2"/>
</dbReference>
<evidence type="ECO:0000256" key="6">
    <source>
        <dbReference type="PIRNR" id="PIRNR002854"/>
    </source>
</evidence>
<reference evidence="8 9" key="1">
    <citation type="submission" date="2023-02" db="EMBL/GenBank/DDBJ databases">
        <title>Genome sequence of Lacticaseibacillus sp. KACC 23028.</title>
        <authorList>
            <person name="Kim S."/>
            <person name="Heo J."/>
            <person name="Kwon S.-W."/>
        </authorList>
    </citation>
    <scope>NUCLEOTIDE SEQUENCE [LARGE SCALE GENOMIC DNA]</scope>
    <source>
        <strain evidence="8 9">KACC 23028</strain>
    </source>
</reference>
<dbReference type="PIRSF" id="PIRSF002854">
    <property type="entry name" value="MetQ"/>
    <property type="match status" value="1"/>
</dbReference>
<keyword evidence="4" id="KW-0564">Palmitate</keyword>
<comment type="similarity">
    <text evidence="6">Belongs to the nlpA lipoprotein family.</text>
</comment>
<accession>A0ABY7WNH7</accession>
<dbReference type="PROSITE" id="PS51257">
    <property type="entry name" value="PROKAR_LIPOPROTEIN"/>
    <property type="match status" value="1"/>
</dbReference>
<protein>
    <recommendedName>
        <fullName evidence="6">Lipoprotein</fullName>
    </recommendedName>
</protein>
<proteinExistence type="inferred from homology"/>